<sequence length="425" mass="46731">MTDVADLPTNPTDAGLPTPRVPRSYRCRCGRPVFFRNSLCHGCGAALGYEALRGQVLALDPGPEENTWHVDGDAQTLYRRCGNFDTIAGCNWLVPASADGRFQPLCQACRLNRTIPDLTQPDHAELWRRIELARRRLVSQLISLGLPVASRVIGDDQDAERGLMFDVLAPLPGAPAVMTGHASGLITLNLDEADDAVRERIRAAMREPYRTLLGHFRHEVGHYYWDRLVDGTPWLDGYRELFGDERDDYAAALQRHYASGPAPDWAQRHVSSYASTHPWEDWAETWAHYLHMVDTHDTALSFGLDARTVAIEIEPFGADVLWRPDDPGAAHFLGFVNEWVALTSVLNELSRSMGQHDFYPFVLPRPVVAKLQFVHLVVQAAAAEPQSAAPAKEPLAATDAEAAVPPEAPSVSAAPAAAASAPRSD</sequence>
<dbReference type="KEGG" id="mpt:Mpe_A3629"/>
<proteinExistence type="predicted"/>
<dbReference type="Pfam" id="PF10005">
    <property type="entry name" value="Zn_ribbon_DZR_6"/>
    <property type="match status" value="1"/>
</dbReference>
<protein>
    <recommendedName>
        <fullName evidence="2">Zinc-ribbon domain-containing protein</fullName>
    </recommendedName>
</protein>
<dbReference type="AlphaFoldDB" id="A2SLZ3"/>
<dbReference type="InterPro" id="IPR011201">
    <property type="entry name" value="Zinc-ribbon_6_bact"/>
</dbReference>
<dbReference type="EMBL" id="CP000555">
    <property type="protein sequence ID" value="ABM96582.1"/>
    <property type="molecule type" value="Genomic_DNA"/>
</dbReference>
<dbReference type="HOGENOM" id="CLU_048114_0_0_4"/>
<accession>A2SLZ3</accession>
<name>A2SLZ3_METPP</name>
<dbReference type="STRING" id="420662.Mpe_A3629"/>
<gene>
    <name evidence="3" type="ordered locus">Mpe_A3629</name>
</gene>
<evidence type="ECO:0000256" key="1">
    <source>
        <dbReference type="SAM" id="MobiDB-lite"/>
    </source>
</evidence>
<dbReference type="Pfam" id="PF15887">
    <property type="entry name" value="Peptidase_Mx"/>
    <property type="match status" value="1"/>
</dbReference>
<keyword evidence="4" id="KW-1185">Reference proteome</keyword>
<dbReference type="PIRSF" id="PIRSF012641">
    <property type="entry name" value="UCP012641"/>
    <property type="match status" value="1"/>
</dbReference>
<reference evidence="3 4" key="1">
    <citation type="journal article" date="2007" name="J. Bacteriol.">
        <title>Whole-genome analysis of the methyl tert-butyl ether-degrading beta-proteobacterium Methylibium petroleiphilum PM1.</title>
        <authorList>
            <person name="Kane S.R."/>
            <person name="Chakicherla A.Y."/>
            <person name="Chain P.S.G."/>
            <person name="Schmidt R."/>
            <person name="Shin M.W."/>
            <person name="Legler T.C."/>
            <person name="Scow K.M."/>
            <person name="Larimer F.W."/>
            <person name="Lucas S.M."/>
            <person name="Richardson P.M."/>
            <person name="Hristova K.R."/>
        </authorList>
    </citation>
    <scope>NUCLEOTIDE SEQUENCE [LARGE SCALE GENOMIC DNA]</scope>
    <source>
        <strain evidence="4">ATCC BAA-1232 / LMG 22953 / PM1</strain>
    </source>
</reference>
<dbReference type="eggNOG" id="COG4307">
    <property type="taxonomic scope" value="Bacteria"/>
</dbReference>
<evidence type="ECO:0000313" key="3">
    <source>
        <dbReference type="EMBL" id="ABM96582.1"/>
    </source>
</evidence>
<evidence type="ECO:0000259" key="2">
    <source>
        <dbReference type="Pfam" id="PF10005"/>
    </source>
</evidence>
<evidence type="ECO:0000313" key="4">
    <source>
        <dbReference type="Proteomes" id="UP000000366"/>
    </source>
</evidence>
<feature type="domain" description="Zinc-ribbon" evidence="2">
    <location>
        <begin position="25"/>
        <end position="120"/>
    </location>
</feature>
<dbReference type="Proteomes" id="UP000000366">
    <property type="component" value="Chromosome"/>
</dbReference>
<dbReference type="InterPro" id="IPR031321">
    <property type="entry name" value="UCP012641"/>
</dbReference>
<feature type="region of interest" description="Disordered" evidence="1">
    <location>
        <begin position="386"/>
        <end position="425"/>
    </location>
</feature>
<dbReference type="RefSeq" id="WP_011831202.1">
    <property type="nucleotide sequence ID" value="NC_008825.1"/>
</dbReference>
<organism evidence="3 4">
    <name type="scientific">Methylibium petroleiphilum (strain ATCC BAA-1232 / LMG 22953 / PM1)</name>
    <dbReference type="NCBI Taxonomy" id="420662"/>
    <lineage>
        <taxon>Bacteria</taxon>
        <taxon>Pseudomonadati</taxon>
        <taxon>Pseudomonadota</taxon>
        <taxon>Betaproteobacteria</taxon>
        <taxon>Burkholderiales</taxon>
        <taxon>Sphaerotilaceae</taxon>
        <taxon>Methylibium</taxon>
    </lineage>
</organism>